<keyword evidence="14" id="KW-1185">Reference proteome</keyword>
<feature type="domain" description="VWFA" evidence="12">
    <location>
        <begin position="4822"/>
        <end position="5041"/>
    </location>
</feature>
<evidence type="ECO:0000313" key="13">
    <source>
        <dbReference type="EMBL" id="GBE83031.1"/>
    </source>
</evidence>
<dbReference type="InterPro" id="IPR011704">
    <property type="entry name" value="ATPase_dyneun-rel_AAA"/>
</dbReference>
<comment type="caution">
    <text evidence="13">The sequence shown here is derived from an EMBL/GenBank/DDBJ whole genome shotgun (WGS) entry which is preliminary data.</text>
</comment>
<dbReference type="FunCoup" id="A0A401GLH0">
    <property type="interactions" value="379"/>
</dbReference>
<dbReference type="InterPro" id="IPR002035">
    <property type="entry name" value="VWF_A"/>
</dbReference>
<dbReference type="InterPro" id="IPR012099">
    <property type="entry name" value="Midasin"/>
</dbReference>
<dbReference type="SMART" id="SM00382">
    <property type="entry name" value="AAA"/>
    <property type="match status" value="5"/>
</dbReference>
<feature type="compositionally biased region" description="Acidic residues" evidence="11">
    <location>
        <begin position="4352"/>
        <end position="4367"/>
    </location>
</feature>
<dbReference type="InterPro" id="IPR040848">
    <property type="entry name" value="AAA_lid_7"/>
</dbReference>
<dbReference type="InParanoid" id="A0A401GLH0"/>
<dbReference type="PANTHER" id="PTHR48103:SF2">
    <property type="entry name" value="MIDASIN"/>
    <property type="match status" value="1"/>
</dbReference>
<keyword evidence="7 10" id="KW-0067">ATP-binding</keyword>
<dbReference type="FunFam" id="3.40.50.300:FF:000712">
    <property type="entry name" value="Midasin"/>
    <property type="match status" value="1"/>
</dbReference>
<dbReference type="Pfam" id="PF21108">
    <property type="entry name" value="MDN1_4th"/>
    <property type="match status" value="1"/>
</dbReference>
<feature type="region of interest" description="Disordered" evidence="11">
    <location>
        <begin position="4179"/>
        <end position="4212"/>
    </location>
</feature>
<sequence length="5044" mass="563584">MTVEDIHDPLTINLKKQTARLRERILFDQPSSPTELLHILSRLLYTPEYTTTVADIFRPLLLDLCARWLLDDGNSEDKFEALCLLLEAHPELYPVFSVFLRRNSLVDGPLVFVAQSEDVASLDAHMLHRILLGYYRILRANRDLPRSLLWSLSPLSKLIWTPHPDTGVRFLAIQCYAVQSGMMEGERVKLEQEVIGSVSEVDCPIGYGKSIDGSPRAIDGWLLPVYETKRVADARNAHLQQQDYFSLNENDSQVPIHPAELSPLTVNVHGILMLRSSAPTTQQMTLIETPTASQALRRLAVHHSLRVPTLLTSAPSAGKSLLLSHIAALLRPEVLNPIVVIQLADTSLDARSLLGSYVSSPTRPGTFEWKEGVLVRVMRQGKWVVFEDIDRASLEVLGLIKPLVESLGLDKWIGGRAVLNVPNRGPVEAEDGFAIYATRSVAPSRDGSFPNPTFYGAHKYHEMVVPSPTLGDLRMIVNSKFQRLSGAVARLLIALWEAVVALGKATPTRSIGLRELLKLCIRVDKLIPPSHQSMDVDVDSGQTLTLSDIFPNPTFREDMYLEARDVFFGSGATTASARAHLDAVAAVAAEHLGLSPERRDWILQSRTPEFEVEKDVNGKTIAVRIGRTRLRAYKASSEITPAIARPFAMHRPAIMLLSRISTAVSLNEPVLLTGETGTGKTSTVSRLASLLRQPLVSLNLSNQTESSDLLGGFKPVDARVPGSELQARFLELFGGTFSKKKNAKFEESVRKAVQESKWKRAVGLWTEAVKLAKAKIQTRIAEEESAEHSRAAGEAPRKRRKVNESNLSTSEAQWSSFERDVQAFEVQHVQSKSKFAFSFVEGPLVKALRSGHWILLDEINLASAETLECISSLLHGPTASVTLTEQGSLEPVLRHPDFRLFACMNPATDVGKKDLPPNIRSAFTEIDVSPPDADKETLLSIITQYIGSCTVGDKGAIMDIAEFYTAVKQLAEDRQIADGTNHRPHYSMRTLARALTFTADMASMYSLRRALWEGCLMTFTMVLDTPSAAAVTILARKHVLAGVRNAGSLLSQEPPAPKPGDAFIKFGPFWLERGPLLQDPVDDYIMTPSVEVKVINLARVIAAKRFPLLIEGPTSSGKTSSIEYLAKRTGHRFVRINNHEHTDIQEYLGTYVSDAVTGKLVFKDGLLVRALRNGDWIVLDELNLAPTDVLEALNRLLDDNRELVIPETHEVVRPHPHFMLFATQNPPGLYAGRKVLSRAFRNRFLEIHFEDVPQAELETILCQRCRIAPSYGQRIVAVFRELQKRRQSSRVFESKHGFATLRDLFRWAGRDALDYDELAANGYMLLAERARREDDKAIVKEVIETIMKVHIDERSLYDFHQPHRDLPVFLGCPLPPPGQVVWTSAMQRLFVLVSRALRFNEPVLLVGETGCGKTSVCQLYAETVSQTLRTVNCHQNTETADLIGGLRPVRNRAALESETVRETVSILERYGIANAETNIQTLITTVDRIVKSNAHHAAELSSLQEVLAKLQRLLAMFQWRDGPLVESMRNGDVFLLDEISLADDSVLERLNSVLEPERTIVLAERGGDTLELPCTKAADNFKLVATMNPGGDYGKKELSPALRNRFTEIWVPSVTDRNDLECIVDSLWRHAPLRDYTGPVLDFVEWLCAQANDRSILSLRDVLAWVNFSNATYHSYGQECMPPNELFHHAANMTFLDGLGSMPQFNSYSRNALELLRRRAIEKVQDLAPLTDSAEYTPSFDSALRVQLGSFSIPRGPKDPTPQQFSLQAPTTRSNVLRVVRACQLPKPILLEGSPGVGKTSLIAALANICGYNLCRINLSDQTDLVDLFGSDLPVEGAEAGQFTWKDAEFLRALQQGHWVLLDEMNLAPQAILEGLNAVLDHRGTVYIPELGRSFTRHPSFRIFAAQNPLHEGGGRKGLPKSFLNRFTKVYVQELNPQDLLLICQKLFPHCPVEQLEGLIAYTCRLNEEVVLKRSFAREGAPWEFNLRDVIRWGTLLRHSTTRNYAAQYLPTIFLQRFRSDSDREQARSLFDNIFSDTPRKDATRLSISPSFLQVGQFFASRQGVSRGRRPGRILQTHLTAFESVGICLENSWLTILTGLRDSGKTALVRLVANMCGRDLQEISINNASDTTDILGSFEEVDSNYRATAIVNDIISLLDQVSSSSSGSKLHVFADYSALKRATRDRRMVHAFPEVANLACSLLDRLEDLPEPWCTQRRILRADLKAISHGGSGRLEWVDGPLVHALRDGHWLLLDGANLCSPSVLDRLNSLCEANGTLTLNERGQVDGQVQVIKPHPNFRLFMCVEPQYGELSRAMRNRGIEIALLNTWTEEDRIRIMDHLRLPVVFSVFYPDVKKSSIQYELLRRGAITAPAASAQLLDSRWPARGLSSNDSAVSLLIDLAPSLQLSSSMSVLDCHAAANFISRNLVPAYLPYVSRFLHASFASMNPLLQTILHSFSQSQLLGKILNQRGRLHRLGLPYEFLAVQPIPFEAKSLPRALYKSEMAKIPFDAIPRALRVVIALHFEKERAKKRSAEQSAETGRASRRPIENVGRTRAAEEARLLLQAVRIATQDVLQSFYDESEPTVQAVLDLTLKLLYYSRHLATALLDTSFNYSVVQVVVRWFIDALTLHYHHFAQVEAQANALADAVALTSGSGLTEIWTTLTSNSMNEGRMARVFDAEKLMDKLLDPTSLERRSQMLQVAAIWCNSGVASNAEQRDAIRLAERLEKWFSISPGSVVEPNGAEVTQVGLTFLTSELSALQRVLCREPLNGDLVEKRRKSLNELLDLGLQSLNTPLSHLLPYQYLLWATDDRTPEVHLSFVAMAHKQWLHEIWNISSDLKVDGPSHLFIPIELHGTLCDCDSNHKSLQSLAPYERALLLRLRLFSTDLTDPSATRASQVTMLLVQTITMICYCFPEAGGGNEQHASCAFHQPISTLLTILDESTHLGFKNAYRKHLRPVFLRMSGSHDAPSISLSDLGRCWIALSEFLVELYVPSSPIDPAALRRCRHDFWEDQFAMFSFEKEMYTQYEARVIKQPTGAAEIYLDSLLLEAEKNRVEDFSEGHVVRRNVTRLHAYWAEVSQFLSHVIPPAKVDAIVLALMTRSSHALAREQVVQESLTSFSQRLTTAYPDYTDVSGPLQLALLSMKLGLRLVLDDLTHSDGDVDDAHHVNALVAFPSVQSAKLLRESSGVSHNSALGPLLANFAGVTLEVSLGVDLQTHMQVIETIYEQAFGLWLIDRARNEDKDREAQSLYRKPGNSAVTEAEMEEQDFLEIFPDFENALEQEVSSDPSIEEKKSPLLDEAQVTSLYRLHELLLDLSLSHRSVADVASHFIRIRRSLVASMLHVGIASLPESLDQRSRPFQIALLHDRLSELRTKSHAKEKPYDFYLDSNIPEIQKAFRVLEALRTRLDLLIQEWPDQMVLRHLQTRCDSIMSLSLTNPVAKILTALEQLLLHTEDWEKYSNRDNSLKAHRQILTELIVDWRRLELACWQDLLRTQALSFSNGAFEWWFHLYEAVVQGVITAAHEEEEEASDRSTDYFDKLVPLLDDYVTRSPIGQFEARLQLLSTFEVYIDNIIPTKAIRALKALRRVQCILQSTISYYSQYSGNISTALKVQRDKLEKDMRNDIKLASWKDVNVHALKQSAQRTHRQLYKCIRKFRDVLRQPVSEYMQPASQELGASHSPSVKHGFSTVLQRPSVSIHAFPSASDLPQHLANLDRTFSNFEMLVTGRVNSLIGSYSPIAMDGLATDIITVSKSLAKLSVPANLAPAQREKLSKSFMLRKRKAWSDLLKELKRVGFASNMRPRVLEQQASLRWLREQPQMTSYTHPLSSAEKGEEYLNRLVSTFPVLRMLLSSHHEDVSTRELQRGILLLESGFEFALGSRSCVSNTLHAYKELKNVVSRCHMLLSSKVVSSGSEMMSRITNVKDTTCKLTHALNETLGHLRDYEIHQPGTVIPSVVLQEIEESSNTSRDFSRVLGTIVQHMRLTECPVLLEGERAVLSQAMDHITSTMDMLHRWSECGHPVDYFVVPVVEWLEGCQLLPTPEATQRHTTDSTGSLITTLLVNIQAVLSLPLNTSLEPPSDCREHFIREEHRALIQITRLLGLEDVLEQTTTIFGELLACPPDEQRERISRILPFLDRYVELAEVHLSNHCEWTKALLKLDYVICSVMRTVAKEGFCKPPDTEEAGPGEEGAERAGGTGLGEGTGDENVSKEIAEESQVEGMQGEDGDADKKVERAEEGNAVEMSEDFDGQMEDVPENESDQEQEEQDDEEAPEEQLGSLDATDPSAIDEKLWGDESGPRDAQNRSKADQDHSTRQQSSDVVAKDEQESIKPPAPHSPKTGGEQQMEGTMEETTEEDADQEDNGDNGAPMDDYIQDANTLDLPEDMKLDSAQDVPDADDDDISMDDAVEDAEDTREDLSSGSPEGEDEPIDEAAVQAQVDDSSPPADTREDEETAVAQPDLHTDAGDGSDKGDSHGGARSEGAAQNETCDATNGGASSTETSKGEIGASPYDETIESQHTVEQQTSKGPESNDCPTGVDGNADSAGTRQGLVPSSVSGPHSSSNARRSLGDAMREIIQRFDEIIDAEDSYDQKTDEMDASSAPQLEYLQADDDSRQMQALGPARQEEVAKLSELKFTDASNQTENIVLPPEGELDVPSVHEQQRPHPMPLSDPRPVAGAGDGVESALTRHEILSQLSSEHVGEDKAAVPNLEVSTEHHVPDDTSENVEVRLRAWQAEGQPDSSAQDIWRCYESLTHDLSYALCEQLRLILEPTLATRLKGDYRTGKRLNMKKIIPYIASEFTKDKIWLRRTRPSQREYQVLIALDDSKSMAESHSVHLAYSTLALVSRALGRLEVGDIAIAKFGESVDILHSFEGGPFTDQAGAKIMTAFRFDQKATQVLLLVENSLRLLQDARERRSMMSSSASDLWQLEIIISDGICQDHERLRTVLRRAEEQRVMIVFIILDSLHTKVSSTGQGGSGNSILSMNQVAYKTVNGRMDLHVERYLDTFPFEYYLVLRDVEALPEVLSGTLKQFFERISEE</sequence>
<dbReference type="Pfam" id="PF17867">
    <property type="entry name" value="AAA_lid_7"/>
    <property type="match status" value="3"/>
</dbReference>
<feature type="compositionally biased region" description="Basic and acidic residues" evidence="11">
    <location>
        <begin position="782"/>
        <end position="791"/>
    </location>
</feature>
<dbReference type="InterPro" id="IPR041190">
    <property type="entry name" value="Midasin_AAA_lid_5"/>
</dbReference>
<comment type="similarity">
    <text evidence="3 10">Belongs to the midasin family.</text>
</comment>
<gene>
    <name evidence="13" type="ORF">SCP_0500740</name>
</gene>
<dbReference type="InterPro" id="IPR003593">
    <property type="entry name" value="AAA+_ATPase"/>
</dbReference>
<keyword evidence="5" id="KW-0597">Phosphoprotein</keyword>
<dbReference type="InterPro" id="IPR048617">
    <property type="entry name" value="MDN1_AAA_lid_4"/>
</dbReference>
<feature type="compositionally biased region" description="Basic and acidic residues" evidence="11">
    <location>
        <begin position="4464"/>
        <end position="4481"/>
    </location>
</feature>
<dbReference type="Pfam" id="PF17865">
    <property type="entry name" value="AAA_lid_5"/>
    <property type="match status" value="1"/>
</dbReference>
<evidence type="ECO:0000256" key="8">
    <source>
        <dbReference type="ARBA" id="ARBA00023186"/>
    </source>
</evidence>
<comment type="function">
    <text evidence="10">Nuclear chaperone required for maturation and nuclear export of pre-60S ribosome subunits.</text>
</comment>
<evidence type="ECO:0000256" key="3">
    <source>
        <dbReference type="ARBA" id="ARBA00007188"/>
    </source>
</evidence>
<dbReference type="Pfam" id="PF07728">
    <property type="entry name" value="AAA_5"/>
    <property type="match status" value="8"/>
</dbReference>
<dbReference type="Gene3D" id="3.40.50.300">
    <property type="entry name" value="P-loop containing nucleotide triphosphate hydrolases"/>
    <property type="match status" value="6"/>
</dbReference>
<accession>A0A401GLH0</accession>
<evidence type="ECO:0000256" key="2">
    <source>
        <dbReference type="ARBA" id="ARBA00004642"/>
    </source>
</evidence>
<evidence type="ECO:0000256" key="5">
    <source>
        <dbReference type="ARBA" id="ARBA00022553"/>
    </source>
</evidence>
<evidence type="ECO:0000256" key="11">
    <source>
        <dbReference type="SAM" id="MobiDB-lite"/>
    </source>
</evidence>
<dbReference type="RefSeq" id="XP_027613944.1">
    <property type="nucleotide sequence ID" value="XM_027758143.1"/>
</dbReference>
<dbReference type="GO" id="GO:0005524">
    <property type="term" value="F:ATP binding"/>
    <property type="evidence" value="ECO:0007669"/>
    <property type="project" value="UniProtKB-KW"/>
</dbReference>
<dbReference type="GO" id="GO:0000055">
    <property type="term" value="P:ribosomal large subunit export from nucleus"/>
    <property type="evidence" value="ECO:0007669"/>
    <property type="project" value="TreeGrafter"/>
</dbReference>
<evidence type="ECO:0000256" key="7">
    <source>
        <dbReference type="ARBA" id="ARBA00022840"/>
    </source>
</evidence>
<dbReference type="EMBL" id="BFAD01000005">
    <property type="protein sequence ID" value="GBE83031.1"/>
    <property type="molecule type" value="Genomic_DNA"/>
</dbReference>
<evidence type="ECO:0000259" key="12">
    <source>
        <dbReference type="PROSITE" id="PS50234"/>
    </source>
</evidence>
<evidence type="ECO:0000256" key="6">
    <source>
        <dbReference type="ARBA" id="ARBA00022741"/>
    </source>
</evidence>
<feature type="region of interest" description="Disordered" evidence="11">
    <location>
        <begin position="4660"/>
        <end position="4685"/>
    </location>
</feature>
<reference evidence="13 14" key="1">
    <citation type="journal article" date="2018" name="Sci. Rep.">
        <title>Genome sequence of the cauliflower mushroom Sparassis crispa (Hanabiratake) and its association with beneficial usage.</title>
        <authorList>
            <person name="Kiyama R."/>
            <person name="Furutani Y."/>
            <person name="Kawaguchi K."/>
            <person name="Nakanishi T."/>
        </authorList>
    </citation>
    <scope>NUCLEOTIDE SEQUENCE [LARGE SCALE GENOMIC DNA]</scope>
</reference>
<dbReference type="CDD" id="cd00009">
    <property type="entry name" value="AAA"/>
    <property type="match status" value="2"/>
</dbReference>
<dbReference type="STRING" id="139825.A0A401GLH0"/>
<keyword evidence="8 10" id="KW-0143">Chaperone</keyword>
<feature type="region of interest" description="Disordered" evidence="11">
    <location>
        <begin position="4240"/>
        <end position="4573"/>
    </location>
</feature>
<feature type="compositionally biased region" description="Polar residues" evidence="11">
    <location>
        <begin position="4520"/>
        <end position="4532"/>
    </location>
</feature>
<evidence type="ECO:0000313" key="14">
    <source>
        <dbReference type="Proteomes" id="UP000287166"/>
    </source>
</evidence>
<dbReference type="GO" id="GO:0016887">
    <property type="term" value="F:ATP hydrolysis activity"/>
    <property type="evidence" value="ECO:0007669"/>
    <property type="project" value="InterPro"/>
</dbReference>
<keyword evidence="6 10" id="KW-0547">Nucleotide-binding</keyword>
<protein>
    <recommendedName>
        <fullName evidence="4 10">Midasin</fullName>
    </recommendedName>
</protein>
<feature type="compositionally biased region" description="Polar residues" evidence="11">
    <location>
        <begin position="4486"/>
        <end position="4504"/>
    </location>
</feature>
<dbReference type="Proteomes" id="UP000287166">
    <property type="component" value="Unassembled WGS sequence"/>
</dbReference>
<feature type="compositionally biased region" description="Acidic residues" evidence="11">
    <location>
        <begin position="4247"/>
        <end position="4277"/>
    </location>
</feature>
<dbReference type="PIRSF" id="PIRSF010340">
    <property type="entry name" value="Midasin"/>
    <property type="match status" value="1"/>
</dbReference>
<dbReference type="GO" id="GO:0005730">
    <property type="term" value="C:nucleolus"/>
    <property type="evidence" value="ECO:0007669"/>
    <property type="project" value="UniProtKB-SubCell"/>
</dbReference>
<dbReference type="PANTHER" id="PTHR48103">
    <property type="entry name" value="MIDASIN-RELATED"/>
    <property type="match status" value="1"/>
</dbReference>
<comment type="subcellular location">
    <subcellularLocation>
        <location evidence="1">Nucleus</location>
        <location evidence="1">Nucleolus</location>
    </subcellularLocation>
    <subcellularLocation>
        <location evidence="2">Nucleus</location>
        <location evidence="2">Nucleoplasm</location>
    </subcellularLocation>
</comment>
<dbReference type="SUPFAM" id="SSF52540">
    <property type="entry name" value="P-loop containing nucleoside triphosphate hydrolases"/>
    <property type="match status" value="6"/>
</dbReference>
<dbReference type="GO" id="GO:0000027">
    <property type="term" value="P:ribosomal large subunit assembly"/>
    <property type="evidence" value="ECO:0007669"/>
    <property type="project" value="InterPro"/>
</dbReference>
<name>A0A401GLH0_9APHY</name>
<dbReference type="PROSITE" id="PS50234">
    <property type="entry name" value="VWFA"/>
    <property type="match status" value="1"/>
</dbReference>
<evidence type="ECO:0000256" key="9">
    <source>
        <dbReference type="ARBA" id="ARBA00023242"/>
    </source>
</evidence>
<evidence type="ECO:0000256" key="10">
    <source>
        <dbReference type="PIRNR" id="PIRNR010340"/>
    </source>
</evidence>
<dbReference type="OrthoDB" id="5186at2759"/>
<dbReference type="GO" id="GO:0030687">
    <property type="term" value="C:preribosome, large subunit precursor"/>
    <property type="evidence" value="ECO:0007669"/>
    <property type="project" value="TreeGrafter"/>
</dbReference>
<dbReference type="SUPFAM" id="SSF53300">
    <property type="entry name" value="vWA-like"/>
    <property type="match status" value="1"/>
</dbReference>
<dbReference type="GO" id="GO:0005654">
    <property type="term" value="C:nucleoplasm"/>
    <property type="evidence" value="ECO:0007669"/>
    <property type="project" value="UniProtKB-SubCell"/>
</dbReference>
<organism evidence="13 14">
    <name type="scientific">Sparassis crispa</name>
    <dbReference type="NCBI Taxonomy" id="139825"/>
    <lineage>
        <taxon>Eukaryota</taxon>
        <taxon>Fungi</taxon>
        <taxon>Dikarya</taxon>
        <taxon>Basidiomycota</taxon>
        <taxon>Agaricomycotina</taxon>
        <taxon>Agaricomycetes</taxon>
        <taxon>Polyporales</taxon>
        <taxon>Sparassidaceae</taxon>
        <taxon>Sparassis</taxon>
    </lineage>
</organism>
<proteinExistence type="inferred from homology"/>
<dbReference type="FunFam" id="3.40.50.300:FF:000142">
    <property type="entry name" value="Midasin"/>
    <property type="match status" value="1"/>
</dbReference>
<feature type="compositionally biased region" description="Gly residues" evidence="11">
    <location>
        <begin position="4197"/>
        <end position="4206"/>
    </location>
</feature>
<dbReference type="InterPro" id="IPR036465">
    <property type="entry name" value="vWFA_dom_sf"/>
</dbReference>
<dbReference type="InterPro" id="IPR027417">
    <property type="entry name" value="P-loop_NTPase"/>
</dbReference>
<dbReference type="GeneID" id="38779948"/>
<evidence type="ECO:0000256" key="1">
    <source>
        <dbReference type="ARBA" id="ARBA00004604"/>
    </source>
</evidence>
<feature type="compositionally biased region" description="Basic and acidic residues" evidence="11">
    <location>
        <begin position="4291"/>
        <end position="4317"/>
    </location>
</feature>
<feature type="region of interest" description="Disordered" evidence="11">
    <location>
        <begin position="782"/>
        <end position="806"/>
    </location>
</feature>
<keyword evidence="9 10" id="KW-0539">Nucleus</keyword>
<dbReference type="FunFam" id="3.40.50.300:FF:001368">
    <property type="entry name" value="Midasin"/>
    <property type="match status" value="1"/>
</dbReference>
<evidence type="ECO:0000256" key="4">
    <source>
        <dbReference type="ARBA" id="ARBA00017143"/>
    </source>
</evidence>
<feature type="compositionally biased region" description="Acidic residues" evidence="11">
    <location>
        <begin position="4398"/>
        <end position="4418"/>
    </location>
</feature>
<feature type="region of interest" description="Disordered" evidence="11">
    <location>
        <begin position="4590"/>
        <end position="4629"/>
    </location>
</feature>
<feature type="compositionally biased region" description="Low complexity" evidence="11">
    <location>
        <begin position="4555"/>
        <end position="4566"/>
    </location>
</feature>